<dbReference type="InterPro" id="IPR049874">
    <property type="entry name" value="ROK_cs"/>
</dbReference>
<protein>
    <submittedName>
        <fullName evidence="4">ROK family protein</fullName>
    </submittedName>
</protein>
<dbReference type="SUPFAM" id="SSF46785">
    <property type="entry name" value="Winged helix' DNA-binding domain"/>
    <property type="match status" value="1"/>
</dbReference>
<reference evidence="4 5" key="1">
    <citation type="submission" date="2020-01" db="EMBL/GenBank/DDBJ databases">
        <title>Paenibacillus sp. nov., isolated from tomato rhizosphere.</title>
        <authorList>
            <person name="Weon H.-Y."/>
            <person name="Lee S.A."/>
        </authorList>
    </citation>
    <scope>NUCLEOTIDE SEQUENCE [LARGE SCALE GENOMIC DNA]</scope>
    <source>
        <strain evidence="4 5">12200R-189</strain>
    </source>
</reference>
<dbReference type="AlphaFoldDB" id="A0A6C0FYI8"/>
<dbReference type="Gene3D" id="3.30.420.40">
    <property type="match status" value="2"/>
</dbReference>
<dbReference type="EMBL" id="CP048209">
    <property type="protein sequence ID" value="QHT61142.1"/>
    <property type="molecule type" value="Genomic_DNA"/>
</dbReference>
<keyword evidence="5" id="KW-1185">Reference proteome</keyword>
<keyword evidence="3" id="KW-0119">Carbohydrate metabolism</keyword>
<dbReference type="KEGG" id="plyc:GXP70_15050"/>
<proteinExistence type="inferred from homology"/>
<gene>
    <name evidence="4" type="ORF">GXP70_15050</name>
</gene>
<dbReference type="SUPFAM" id="SSF53067">
    <property type="entry name" value="Actin-like ATPase domain"/>
    <property type="match status" value="1"/>
</dbReference>
<dbReference type="InterPro" id="IPR000600">
    <property type="entry name" value="ROK"/>
</dbReference>
<dbReference type="Pfam" id="PF00480">
    <property type="entry name" value="ROK"/>
    <property type="match status" value="1"/>
</dbReference>
<evidence type="ECO:0000256" key="2">
    <source>
        <dbReference type="ARBA" id="ARBA00006479"/>
    </source>
</evidence>
<dbReference type="PANTHER" id="PTHR18964">
    <property type="entry name" value="ROK (REPRESSOR, ORF, KINASE) FAMILY"/>
    <property type="match status" value="1"/>
</dbReference>
<keyword evidence="3" id="KW-0859">Xylose metabolism</keyword>
<accession>A0A6C0FYI8</accession>
<dbReference type="InterPro" id="IPR043129">
    <property type="entry name" value="ATPase_NBD"/>
</dbReference>
<dbReference type="RefSeq" id="WP_162357581.1">
    <property type="nucleotide sequence ID" value="NZ_CP048209.1"/>
</dbReference>
<organism evidence="4 5">
    <name type="scientific">Paenibacillus lycopersici</name>
    <dbReference type="NCBI Taxonomy" id="2704462"/>
    <lineage>
        <taxon>Bacteria</taxon>
        <taxon>Bacillati</taxon>
        <taxon>Bacillota</taxon>
        <taxon>Bacilli</taxon>
        <taxon>Bacillales</taxon>
        <taxon>Paenibacillaceae</taxon>
        <taxon>Paenibacillus</taxon>
    </lineage>
</organism>
<comment type="function">
    <text evidence="1">Transcriptional repressor of xylose-utilizing enzymes.</text>
</comment>
<sequence length="373" mass="40672">MSVILKEIWKHAQVSRVELVASTGLTSGTISNLTQELIQLKVIREYQSISGLVGRKRVMLGFDLRYYRIIGLDIGRSSFEIVLTDLAGNKLQATEGNVNGHTGPEGYWAVIGPYLEAIKNDVIAEGLKIVGLGVGVPGPMDHEKGILINPPNFKGWAGYPLKEVLERQYGLPAVIEDDARTSALAESRYGLGKSGADLVFVTMGIGIGSGVIFNGEIVRGTNSLYGQVGHMTIEPNGMRCECGNQGCWETVGSIIGILRRFDCGDMNAFMTAVREGDSDALRCMEETLRYLETALINICNMYDPEIIVLGGRLFPYISEYLPVIQERLRGRLFAFAKDRVLLQPATFGESQSAMGATATVLDALFSRPLEVLG</sequence>
<dbReference type="GO" id="GO:0042732">
    <property type="term" value="P:D-xylose metabolic process"/>
    <property type="evidence" value="ECO:0007669"/>
    <property type="project" value="UniProtKB-KW"/>
</dbReference>
<evidence type="ECO:0000313" key="5">
    <source>
        <dbReference type="Proteomes" id="UP000476064"/>
    </source>
</evidence>
<comment type="similarity">
    <text evidence="2">Belongs to the ROK (NagC/XylR) family.</text>
</comment>
<evidence type="ECO:0000313" key="4">
    <source>
        <dbReference type="EMBL" id="QHT61142.1"/>
    </source>
</evidence>
<dbReference type="PANTHER" id="PTHR18964:SF149">
    <property type="entry name" value="BIFUNCTIONAL UDP-N-ACETYLGLUCOSAMINE 2-EPIMERASE_N-ACETYLMANNOSAMINE KINASE"/>
    <property type="match status" value="1"/>
</dbReference>
<dbReference type="Proteomes" id="UP000476064">
    <property type="component" value="Chromosome"/>
</dbReference>
<dbReference type="PROSITE" id="PS01125">
    <property type="entry name" value="ROK"/>
    <property type="match status" value="1"/>
</dbReference>
<name>A0A6C0FYI8_9BACL</name>
<dbReference type="InterPro" id="IPR036388">
    <property type="entry name" value="WH-like_DNA-bd_sf"/>
</dbReference>
<evidence type="ECO:0000256" key="3">
    <source>
        <dbReference type="ARBA" id="ARBA00022629"/>
    </source>
</evidence>
<evidence type="ECO:0000256" key="1">
    <source>
        <dbReference type="ARBA" id="ARBA00002486"/>
    </source>
</evidence>
<dbReference type="Gene3D" id="1.10.10.10">
    <property type="entry name" value="Winged helix-like DNA-binding domain superfamily/Winged helix DNA-binding domain"/>
    <property type="match status" value="1"/>
</dbReference>
<dbReference type="InterPro" id="IPR036390">
    <property type="entry name" value="WH_DNA-bd_sf"/>
</dbReference>